<comment type="cofactor">
    <cofactor evidence="2">
        <name>Co(2+)</name>
        <dbReference type="ChEBI" id="CHEBI:48828"/>
    </cofactor>
</comment>
<dbReference type="FunFam" id="3.20.110.10:FF:000002">
    <property type="entry name" value="alpha-mannosidase 2C1 isoform X1"/>
    <property type="match status" value="1"/>
</dbReference>
<dbReference type="CTD" id="4123"/>
<dbReference type="Ensembl" id="ENSMLET00000062811.1">
    <property type="protein sequence ID" value="ENSMLEP00000039195.1"/>
    <property type="gene ID" value="ENSMLEG00000043614.1"/>
</dbReference>
<dbReference type="InterPro" id="IPR011682">
    <property type="entry name" value="Glyco_hydro_38_C"/>
</dbReference>
<dbReference type="SMART" id="SM00872">
    <property type="entry name" value="Alpha-mann_mid"/>
    <property type="match status" value="1"/>
</dbReference>
<evidence type="ECO:0000256" key="12">
    <source>
        <dbReference type="ARBA" id="ARBA00075013"/>
    </source>
</evidence>
<evidence type="ECO:0000256" key="8">
    <source>
        <dbReference type="ARBA" id="ARBA00022801"/>
    </source>
</evidence>
<evidence type="ECO:0000256" key="5">
    <source>
        <dbReference type="ARBA" id="ARBA00012752"/>
    </source>
</evidence>
<evidence type="ECO:0000256" key="13">
    <source>
        <dbReference type="ARBA" id="ARBA00075077"/>
    </source>
</evidence>
<keyword evidence="10" id="KW-0326">Glycosidase</keyword>
<sequence>MAAAPALKHWRTTLERVEKFVSPLYFTDCNLRGRLFGASCPVAALSSFLTPERLPYQEAVQRDFRPAQVGCSFGPTWWTCWFRVELTIPEAWVGQEVHLCWESDGEGLVWRDGEPVQGLTKEGEKTSYVLTDRLGERDPRSLTLYVEVACNGLLGAGKGSIIAAPDPEKMFQLSRAELAVFHRDVHMLLVDLELLLGIAKAQQLEWVKNRYPGLHSRLQEFARRGQFVPVGGTWVEMDGNLPSGEAMVRQFLQGQNFFLQEFGKMCSEFWLPDTFGYSAQLPQIMHGCGIRRFLTQKLSWNLVNSFPHHTFFWEGLDGSRVLVHFPPGDSYGMQGSVEEVLKTVANNRDKGRANHSAFLFGFGDGGGGPTQTMLDRLKRLSNTDGLPRVQLSSPRQLFSALESDSGQLCTWIGELFLELHNGTYTTHAQIKKGNRECERILHDVELLSSLALARSAQFLYPAAQLQHLWRLLLLNQFHDVVTGSCIQIVAEEAMCHYEDIRSHGNTLLSTAAAALCAGEPGPEGLLIVNTLPWKRTEVMALPKPGGAHSLALVTVPSMGYAPVPPPTSLQPLLPQQPVFVLQETDGSVTLDNGIIRVKLDPTGRLTSLVLVASGREAIAEGAVGNQFVLFDDVPLYWDAWDVMDYHLETRKPVLGQAGTLAVGTEGGLRGSAWFLLQISPNSRLSQEVVLDVGCPYVRFHTEVHWHEAHKFLKVEFPARVRSSQATYEIQFGHLQRPTHYNTSWDWARFEVWAHRWMDLSEHGFGLALLNDCKYGASVQGSILSLSLLRAPKTPDATADMGRHEFTYALMPHKGSFQDAGVIQAAYSLNFPLLALPAPSPAPATSWSAFSLSSPAVVLETVKQAESSPQRRSLVLRLYEAHGSHVDCWLHLSLPVQEAILCDLLERPDPAGHLPLRDSRLKLTFSPFQVLSLLLVLQPPPH</sequence>
<organism evidence="15 16">
    <name type="scientific">Mandrillus leucophaeus</name>
    <name type="common">Drill</name>
    <name type="synonym">Papio leucophaeus</name>
    <dbReference type="NCBI Taxonomy" id="9568"/>
    <lineage>
        <taxon>Eukaryota</taxon>
        <taxon>Metazoa</taxon>
        <taxon>Chordata</taxon>
        <taxon>Craniata</taxon>
        <taxon>Vertebrata</taxon>
        <taxon>Euteleostomi</taxon>
        <taxon>Mammalia</taxon>
        <taxon>Eutheria</taxon>
        <taxon>Euarchontoglires</taxon>
        <taxon>Primates</taxon>
        <taxon>Haplorrhini</taxon>
        <taxon>Catarrhini</taxon>
        <taxon>Cercopithecidae</taxon>
        <taxon>Cercopithecinae</taxon>
        <taxon>Mandrillus</taxon>
    </lineage>
</organism>
<dbReference type="GeneID" id="105554105"/>
<dbReference type="GO" id="GO:0046872">
    <property type="term" value="F:metal ion binding"/>
    <property type="evidence" value="ECO:0007669"/>
    <property type="project" value="UniProtKB-KW"/>
</dbReference>
<gene>
    <name evidence="15" type="primary">MAN2C1</name>
</gene>
<evidence type="ECO:0000256" key="4">
    <source>
        <dbReference type="ARBA" id="ARBA00009792"/>
    </source>
</evidence>
<dbReference type="EC" id="3.2.1.24" evidence="5"/>
<dbReference type="Gene3D" id="1.20.1270.50">
    <property type="entry name" value="Glycoside hydrolase family 38, central domain"/>
    <property type="match status" value="1"/>
</dbReference>
<comment type="catalytic activity">
    <reaction evidence="1">
        <text>Hydrolysis of terminal, non-reducing alpha-D-mannose residues in alpha-D-mannosides.</text>
        <dbReference type="EC" id="3.2.1.24"/>
    </reaction>
</comment>
<keyword evidence="8" id="KW-0378">Hydrolase</keyword>
<dbReference type="InterPro" id="IPR037094">
    <property type="entry name" value="Glyco_hydro_38_cen_sf"/>
</dbReference>
<dbReference type="PANTHER" id="PTHR46017">
    <property type="entry name" value="ALPHA-MANNOSIDASE 2C1"/>
    <property type="match status" value="1"/>
</dbReference>
<comment type="similarity">
    <text evidence="4">Belongs to the glycosyl hydrolase 38 family.</text>
</comment>
<evidence type="ECO:0000256" key="10">
    <source>
        <dbReference type="ARBA" id="ARBA00023295"/>
    </source>
</evidence>
<evidence type="ECO:0000259" key="14">
    <source>
        <dbReference type="SMART" id="SM00872"/>
    </source>
</evidence>
<dbReference type="FunFam" id="2.60.40.2220:FF:000001">
    <property type="entry name" value="Alpha-mannosidase 2C1"/>
    <property type="match status" value="1"/>
</dbReference>
<dbReference type="Proteomes" id="UP000233140">
    <property type="component" value="Unassembled WGS sequence"/>
</dbReference>
<dbReference type="GO" id="GO:0030246">
    <property type="term" value="F:carbohydrate binding"/>
    <property type="evidence" value="ECO:0007669"/>
    <property type="project" value="InterPro"/>
</dbReference>
<dbReference type="InterPro" id="IPR011330">
    <property type="entry name" value="Glyco_hydro/deAcase_b/a-brl"/>
</dbReference>
<feature type="domain" description="Glycoside hydrolase family 38 central" evidence="14">
    <location>
        <begin position="418"/>
        <end position="497"/>
    </location>
</feature>
<dbReference type="AlphaFoldDB" id="A0A2K6AGP4"/>
<dbReference type="SUPFAM" id="SSF88688">
    <property type="entry name" value="Families 57/38 glycoside transferase middle domain"/>
    <property type="match status" value="1"/>
</dbReference>
<evidence type="ECO:0000256" key="11">
    <source>
        <dbReference type="ARBA" id="ARBA00070768"/>
    </source>
</evidence>
<evidence type="ECO:0000256" key="9">
    <source>
        <dbReference type="ARBA" id="ARBA00023285"/>
    </source>
</evidence>
<dbReference type="Pfam" id="PF07748">
    <property type="entry name" value="Glyco_hydro_38C"/>
    <property type="match status" value="1"/>
</dbReference>
<evidence type="ECO:0000256" key="7">
    <source>
        <dbReference type="ARBA" id="ARBA00022723"/>
    </source>
</evidence>
<dbReference type="SUPFAM" id="SSF88713">
    <property type="entry name" value="Glycoside hydrolase/deacetylase"/>
    <property type="match status" value="1"/>
</dbReference>
<name>A0A2K6AGP4_MANLE</name>
<dbReference type="Gene3D" id="3.20.110.10">
    <property type="entry name" value="Glycoside hydrolase 38, N terminal domain"/>
    <property type="match status" value="1"/>
</dbReference>
<evidence type="ECO:0000313" key="16">
    <source>
        <dbReference type="Proteomes" id="UP000233140"/>
    </source>
</evidence>
<dbReference type="InterPro" id="IPR054723">
    <property type="entry name" value="Ams1-like_N"/>
</dbReference>
<keyword evidence="16" id="KW-1185">Reference proteome</keyword>
<evidence type="ECO:0000313" key="15">
    <source>
        <dbReference type="Ensembl" id="ENSMLEP00000039195.1"/>
    </source>
</evidence>
<dbReference type="FunFam" id="2.70.98.30:FF:000001">
    <property type="entry name" value="alpha-mannosidase 2C1 isoform X2"/>
    <property type="match status" value="1"/>
</dbReference>
<keyword evidence="9" id="KW-0170">Cobalt</keyword>
<accession>A0A2K6AGP4</accession>
<dbReference type="InterPro" id="IPR000602">
    <property type="entry name" value="Glyco_hydro_38_N"/>
</dbReference>
<dbReference type="FunFam" id="1.20.1270.50:FF:000004">
    <property type="entry name" value="alpha-mannosidase 2C1 isoform X1"/>
    <property type="match status" value="1"/>
</dbReference>
<reference evidence="15" key="2">
    <citation type="submission" date="2025-09" db="UniProtKB">
        <authorList>
            <consortium name="Ensembl"/>
        </authorList>
    </citation>
    <scope>IDENTIFICATION</scope>
</reference>
<dbReference type="GO" id="GO:0004559">
    <property type="term" value="F:alpha-mannosidase activity"/>
    <property type="evidence" value="ECO:0007669"/>
    <property type="project" value="UniProtKB-EC"/>
</dbReference>
<evidence type="ECO:0000256" key="1">
    <source>
        <dbReference type="ARBA" id="ARBA00000365"/>
    </source>
</evidence>
<reference evidence="15" key="1">
    <citation type="submission" date="2025-08" db="UniProtKB">
        <authorList>
            <consortium name="Ensembl"/>
        </authorList>
    </citation>
    <scope>IDENTIFICATION</scope>
</reference>
<dbReference type="Pfam" id="PF22907">
    <property type="entry name" value="Ams1-like_1st"/>
    <property type="match status" value="1"/>
</dbReference>
<dbReference type="Pfam" id="PF01074">
    <property type="entry name" value="Glyco_hydro_38N"/>
    <property type="match status" value="1"/>
</dbReference>
<protein>
    <recommendedName>
        <fullName evidence="11">Alpha-mannosidase 2C1</fullName>
        <ecNumber evidence="5">3.2.1.24</ecNumber>
    </recommendedName>
    <alternativeName>
        <fullName evidence="13">Alpha-D-mannoside mannohydrolase</fullName>
    </alternativeName>
    <alternativeName>
        <fullName evidence="12">Mannosidase alpha class 2C member 1</fullName>
    </alternativeName>
</protein>
<comment type="subcellular location">
    <subcellularLocation>
        <location evidence="3">Cytoplasm</location>
    </subcellularLocation>
</comment>
<evidence type="ECO:0000256" key="3">
    <source>
        <dbReference type="ARBA" id="ARBA00004496"/>
    </source>
</evidence>
<evidence type="ECO:0000256" key="2">
    <source>
        <dbReference type="ARBA" id="ARBA00001941"/>
    </source>
</evidence>
<dbReference type="Gene3D" id="2.60.40.2220">
    <property type="match status" value="1"/>
</dbReference>
<keyword evidence="7" id="KW-0479">Metal-binding</keyword>
<evidence type="ECO:0000256" key="6">
    <source>
        <dbReference type="ARBA" id="ARBA00022490"/>
    </source>
</evidence>
<dbReference type="InterPro" id="IPR027291">
    <property type="entry name" value="Glyco_hydro_38_N_sf"/>
</dbReference>
<dbReference type="RefSeq" id="XP_011855787.1">
    <property type="nucleotide sequence ID" value="XM_012000397.1"/>
</dbReference>
<dbReference type="Pfam" id="PF17677">
    <property type="entry name" value="Glyco_hydro38C2"/>
    <property type="match status" value="1"/>
</dbReference>
<dbReference type="GO" id="GO:0005737">
    <property type="term" value="C:cytoplasm"/>
    <property type="evidence" value="ECO:0007669"/>
    <property type="project" value="UniProtKB-SubCell"/>
</dbReference>
<dbReference type="InterPro" id="IPR015341">
    <property type="entry name" value="Glyco_hydro_38_cen"/>
</dbReference>
<dbReference type="InterPro" id="IPR011013">
    <property type="entry name" value="Gal_mutarotase_sf_dom"/>
</dbReference>
<dbReference type="SUPFAM" id="SSF74650">
    <property type="entry name" value="Galactose mutarotase-like"/>
    <property type="match status" value="1"/>
</dbReference>
<dbReference type="PANTHER" id="PTHR46017:SF1">
    <property type="entry name" value="ALPHA-MANNOSIDASE 2C1"/>
    <property type="match status" value="1"/>
</dbReference>
<keyword evidence="6" id="KW-0963">Cytoplasm</keyword>
<dbReference type="GO" id="GO:0009313">
    <property type="term" value="P:oligosaccharide catabolic process"/>
    <property type="evidence" value="ECO:0007669"/>
    <property type="project" value="TreeGrafter"/>
</dbReference>
<proteinExistence type="inferred from homology"/>
<dbReference type="GO" id="GO:0006013">
    <property type="term" value="P:mannose metabolic process"/>
    <property type="evidence" value="ECO:0007669"/>
    <property type="project" value="InterPro"/>
</dbReference>
<dbReference type="Gene3D" id="2.70.98.30">
    <property type="entry name" value="Golgi alpha-mannosidase II, domain 4"/>
    <property type="match status" value="1"/>
</dbReference>
<dbReference type="InterPro" id="IPR028995">
    <property type="entry name" value="Glyco_hydro_57/38_cen_sf"/>
</dbReference>
<dbReference type="GeneTree" id="ENSGT01030000234638"/>
<dbReference type="InterPro" id="IPR041147">
    <property type="entry name" value="GH38_C"/>
</dbReference>
<dbReference type="Pfam" id="PF09261">
    <property type="entry name" value="Alpha-mann_mid"/>
    <property type="match status" value="1"/>
</dbReference>